<evidence type="ECO:0000256" key="8">
    <source>
        <dbReference type="ARBA" id="ARBA00022824"/>
    </source>
</evidence>
<dbReference type="AlphaFoldDB" id="A0A8K0K8Y1"/>
<dbReference type="Proteomes" id="UP000792457">
    <property type="component" value="Unassembled WGS sequence"/>
</dbReference>
<comment type="caution">
    <text evidence="16">The sequence shown here is derived from an EMBL/GenBank/DDBJ whole genome shotgun (WGS) entry which is preliminary data.</text>
</comment>
<accession>A0A8K0K8Y1</accession>
<name>A0A8K0K8Y1_LADFU</name>
<evidence type="ECO:0000256" key="6">
    <source>
        <dbReference type="ARBA" id="ARBA00022617"/>
    </source>
</evidence>
<evidence type="ECO:0000256" key="7">
    <source>
        <dbReference type="ARBA" id="ARBA00022723"/>
    </source>
</evidence>
<organism evidence="16 17">
    <name type="scientific">Ladona fulva</name>
    <name type="common">Scarce chaser dragonfly</name>
    <name type="synonym">Libellula fulva</name>
    <dbReference type="NCBI Taxonomy" id="123851"/>
    <lineage>
        <taxon>Eukaryota</taxon>
        <taxon>Metazoa</taxon>
        <taxon>Ecdysozoa</taxon>
        <taxon>Arthropoda</taxon>
        <taxon>Hexapoda</taxon>
        <taxon>Insecta</taxon>
        <taxon>Pterygota</taxon>
        <taxon>Palaeoptera</taxon>
        <taxon>Odonata</taxon>
        <taxon>Epiprocta</taxon>
        <taxon>Anisoptera</taxon>
        <taxon>Libelluloidea</taxon>
        <taxon>Libellulidae</taxon>
        <taxon>Ladona</taxon>
    </lineage>
</organism>
<dbReference type="InterPro" id="IPR036396">
    <property type="entry name" value="Cyt_P450_sf"/>
</dbReference>
<dbReference type="InterPro" id="IPR001128">
    <property type="entry name" value="Cyt_P450"/>
</dbReference>
<dbReference type="GO" id="GO:0005789">
    <property type="term" value="C:endoplasmic reticulum membrane"/>
    <property type="evidence" value="ECO:0007669"/>
    <property type="project" value="UniProtKB-SubCell"/>
</dbReference>
<dbReference type="GO" id="GO:0020037">
    <property type="term" value="F:heme binding"/>
    <property type="evidence" value="ECO:0007669"/>
    <property type="project" value="InterPro"/>
</dbReference>
<feature type="non-terminal residue" evidence="16">
    <location>
        <position position="1"/>
    </location>
</feature>
<evidence type="ECO:0000256" key="12">
    <source>
        <dbReference type="ARBA" id="ARBA00023033"/>
    </source>
</evidence>
<evidence type="ECO:0000256" key="14">
    <source>
        <dbReference type="PIRSR" id="PIRSR602401-1"/>
    </source>
</evidence>
<evidence type="ECO:0008006" key="18">
    <source>
        <dbReference type="Google" id="ProtNLM"/>
    </source>
</evidence>
<keyword evidence="12 15" id="KW-0503">Monooxygenase</keyword>
<dbReference type="Pfam" id="PF00067">
    <property type="entry name" value="p450"/>
    <property type="match status" value="1"/>
</dbReference>
<dbReference type="PROSITE" id="PS00086">
    <property type="entry name" value="CYTOCHROME_P450"/>
    <property type="match status" value="1"/>
</dbReference>
<keyword evidence="7 14" id="KW-0479">Metal-binding</keyword>
<dbReference type="PANTHER" id="PTHR24300">
    <property type="entry name" value="CYTOCHROME P450 508A4-RELATED"/>
    <property type="match status" value="1"/>
</dbReference>
<dbReference type="PRINTS" id="PR00385">
    <property type="entry name" value="P450"/>
</dbReference>
<dbReference type="InterPro" id="IPR017972">
    <property type="entry name" value="Cyt_P450_CS"/>
</dbReference>
<keyword evidence="9" id="KW-0492">Microsome</keyword>
<evidence type="ECO:0000256" key="10">
    <source>
        <dbReference type="ARBA" id="ARBA00023002"/>
    </source>
</evidence>
<evidence type="ECO:0000256" key="1">
    <source>
        <dbReference type="ARBA" id="ARBA00001971"/>
    </source>
</evidence>
<keyword evidence="6 14" id="KW-0349">Heme</keyword>
<evidence type="ECO:0000256" key="3">
    <source>
        <dbReference type="ARBA" id="ARBA00004174"/>
    </source>
</evidence>
<dbReference type="GO" id="GO:0008395">
    <property type="term" value="F:steroid hydroxylase activity"/>
    <property type="evidence" value="ECO:0007669"/>
    <property type="project" value="TreeGrafter"/>
</dbReference>
<evidence type="ECO:0000256" key="5">
    <source>
        <dbReference type="ARBA" id="ARBA00010617"/>
    </source>
</evidence>
<dbReference type="Gene3D" id="1.10.630.10">
    <property type="entry name" value="Cytochrome P450"/>
    <property type="match status" value="1"/>
</dbReference>
<evidence type="ECO:0000256" key="4">
    <source>
        <dbReference type="ARBA" id="ARBA00004406"/>
    </source>
</evidence>
<keyword evidence="8" id="KW-0256">Endoplasmic reticulum</keyword>
<dbReference type="OrthoDB" id="1055148at2759"/>
<dbReference type="PANTHER" id="PTHR24300:SF376">
    <property type="entry name" value="CYTOCHROME P450 15A1"/>
    <property type="match status" value="1"/>
</dbReference>
<keyword evidence="13" id="KW-0472">Membrane</keyword>
<gene>
    <name evidence="16" type="ORF">J437_LFUL009045</name>
</gene>
<evidence type="ECO:0000256" key="13">
    <source>
        <dbReference type="ARBA" id="ARBA00023136"/>
    </source>
</evidence>
<dbReference type="PRINTS" id="PR00463">
    <property type="entry name" value="EP450I"/>
</dbReference>
<sequence length="456" mass="52437">MPILGCFLEFRKLRQRYKAHFRIWQEFAEKYGDIVGLRLGRSLYVLVSGKDAIHEGLFREEFCGRENMFLIREKTGISFNDGEGFKEQRRFALRNLKDLGFGKRTMESVIREEALELTSRLTEIGKKAGSGGVEMENMYTIPALNTLWSMMSGQRYSQEDEDLRKFTNIVLTVSRSISSAAWLISSFPWLRFFSSWFTKHSHLRKELWSFFEGTVRYHKKTITDGEPRDLIDTYLDEITRREGQKSSFTEQQLISLCDDLFCAGTETTSNTLAIGTLYLLHNPDVQMKIHEEMDRVVGRDRAPTMDDKPNLPYLNAVLMEIRRCCNVGALTVPHKCTRDTTFRGYAIPKGCLILFRLRSVHMDPEHWGDPEVFRPERFLIPGENGEPMKLKEEPSWLIPFGLGQRRCIGQEFALQNLYIFFSVILHGLSFKSPPGCDLPSTEGVAGFIQGSGPFKA</sequence>
<reference evidence="16" key="1">
    <citation type="submission" date="2013-04" db="EMBL/GenBank/DDBJ databases">
        <authorList>
            <person name="Qu J."/>
            <person name="Murali S.C."/>
            <person name="Bandaranaike D."/>
            <person name="Bellair M."/>
            <person name="Blankenburg K."/>
            <person name="Chao H."/>
            <person name="Dinh H."/>
            <person name="Doddapaneni H."/>
            <person name="Downs B."/>
            <person name="Dugan-Rocha S."/>
            <person name="Elkadiri S."/>
            <person name="Gnanaolivu R.D."/>
            <person name="Hernandez B."/>
            <person name="Javaid M."/>
            <person name="Jayaseelan J.C."/>
            <person name="Lee S."/>
            <person name="Li M."/>
            <person name="Ming W."/>
            <person name="Munidasa M."/>
            <person name="Muniz J."/>
            <person name="Nguyen L."/>
            <person name="Ongeri F."/>
            <person name="Osuji N."/>
            <person name="Pu L.-L."/>
            <person name="Puazo M."/>
            <person name="Qu C."/>
            <person name="Quiroz J."/>
            <person name="Raj R."/>
            <person name="Weissenberger G."/>
            <person name="Xin Y."/>
            <person name="Zou X."/>
            <person name="Han Y."/>
            <person name="Richards S."/>
            <person name="Worley K."/>
            <person name="Muzny D."/>
            <person name="Gibbs R."/>
        </authorList>
    </citation>
    <scope>NUCLEOTIDE SEQUENCE</scope>
    <source>
        <strain evidence="16">Sampled in the wild</strain>
    </source>
</reference>
<comment type="similarity">
    <text evidence="5 15">Belongs to the cytochrome P450 family.</text>
</comment>
<evidence type="ECO:0000256" key="15">
    <source>
        <dbReference type="RuleBase" id="RU000461"/>
    </source>
</evidence>
<dbReference type="SUPFAM" id="SSF48264">
    <property type="entry name" value="Cytochrome P450"/>
    <property type="match status" value="1"/>
</dbReference>
<evidence type="ECO:0000313" key="16">
    <source>
        <dbReference type="EMBL" id="KAG8228073.1"/>
    </source>
</evidence>
<evidence type="ECO:0000256" key="9">
    <source>
        <dbReference type="ARBA" id="ARBA00022848"/>
    </source>
</evidence>
<keyword evidence="11 14" id="KW-0408">Iron</keyword>
<comment type="subcellular location">
    <subcellularLocation>
        <location evidence="4">Endoplasmic reticulum membrane</location>
        <topology evidence="4">Peripheral membrane protein</topology>
    </subcellularLocation>
    <subcellularLocation>
        <location evidence="3">Microsome membrane</location>
        <topology evidence="3">Peripheral membrane protein</topology>
    </subcellularLocation>
</comment>
<dbReference type="InterPro" id="IPR050182">
    <property type="entry name" value="Cytochrome_P450_fam2"/>
</dbReference>
<reference evidence="16" key="2">
    <citation type="submission" date="2017-10" db="EMBL/GenBank/DDBJ databases">
        <title>Ladona fulva Genome sequencing and assembly.</title>
        <authorList>
            <person name="Murali S."/>
            <person name="Richards S."/>
            <person name="Bandaranaike D."/>
            <person name="Bellair M."/>
            <person name="Blankenburg K."/>
            <person name="Chao H."/>
            <person name="Dinh H."/>
            <person name="Doddapaneni H."/>
            <person name="Dugan-Rocha S."/>
            <person name="Elkadiri S."/>
            <person name="Gnanaolivu R."/>
            <person name="Hernandez B."/>
            <person name="Skinner E."/>
            <person name="Javaid M."/>
            <person name="Lee S."/>
            <person name="Li M."/>
            <person name="Ming W."/>
            <person name="Munidasa M."/>
            <person name="Muniz J."/>
            <person name="Nguyen L."/>
            <person name="Hughes D."/>
            <person name="Osuji N."/>
            <person name="Pu L.-L."/>
            <person name="Puazo M."/>
            <person name="Qu C."/>
            <person name="Quiroz J."/>
            <person name="Raj R."/>
            <person name="Weissenberger G."/>
            <person name="Xin Y."/>
            <person name="Zou X."/>
            <person name="Han Y."/>
            <person name="Worley K."/>
            <person name="Muzny D."/>
            <person name="Gibbs R."/>
        </authorList>
    </citation>
    <scope>NUCLEOTIDE SEQUENCE</scope>
    <source>
        <strain evidence="16">Sampled in the wild</strain>
    </source>
</reference>
<dbReference type="FunFam" id="1.10.630.10:FF:000238">
    <property type="entry name" value="Cytochrome P450 2A6"/>
    <property type="match status" value="1"/>
</dbReference>
<dbReference type="GO" id="GO:0006805">
    <property type="term" value="P:xenobiotic metabolic process"/>
    <property type="evidence" value="ECO:0007669"/>
    <property type="project" value="TreeGrafter"/>
</dbReference>
<dbReference type="GO" id="GO:0005506">
    <property type="term" value="F:iron ion binding"/>
    <property type="evidence" value="ECO:0007669"/>
    <property type="project" value="InterPro"/>
</dbReference>
<keyword evidence="10 15" id="KW-0560">Oxidoreductase</keyword>
<evidence type="ECO:0000313" key="17">
    <source>
        <dbReference type="Proteomes" id="UP000792457"/>
    </source>
</evidence>
<dbReference type="GO" id="GO:0016712">
    <property type="term" value="F:oxidoreductase activity, acting on paired donors, with incorporation or reduction of molecular oxygen, reduced flavin or flavoprotein as one donor, and incorporation of one atom of oxygen"/>
    <property type="evidence" value="ECO:0007669"/>
    <property type="project" value="TreeGrafter"/>
</dbReference>
<dbReference type="InterPro" id="IPR002401">
    <property type="entry name" value="Cyt_P450_E_grp-I"/>
</dbReference>
<comment type="function">
    <text evidence="2">May be involved in the metabolism of insect hormones and in the breakdown of synthetic insecticides.</text>
</comment>
<evidence type="ECO:0000256" key="11">
    <source>
        <dbReference type="ARBA" id="ARBA00023004"/>
    </source>
</evidence>
<evidence type="ECO:0000256" key="2">
    <source>
        <dbReference type="ARBA" id="ARBA00003690"/>
    </source>
</evidence>
<dbReference type="GO" id="GO:0006082">
    <property type="term" value="P:organic acid metabolic process"/>
    <property type="evidence" value="ECO:0007669"/>
    <property type="project" value="TreeGrafter"/>
</dbReference>
<feature type="binding site" description="axial binding residue" evidence="14">
    <location>
        <position position="407"/>
    </location>
    <ligand>
        <name>heme</name>
        <dbReference type="ChEBI" id="CHEBI:30413"/>
    </ligand>
    <ligandPart>
        <name>Fe</name>
        <dbReference type="ChEBI" id="CHEBI:18248"/>
    </ligandPart>
</feature>
<comment type="cofactor">
    <cofactor evidence="1 14">
        <name>heme</name>
        <dbReference type="ChEBI" id="CHEBI:30413"/>
    </cofactor>
</comment>
<keyword evidence="17" id="KW-1185">Reference proteome</keyword>
<protein>
    <recommendedName>
        <fullName evidence="18">Cytochrome P450</fullName>
    </recommendedName>
</protein>
<dbReference type="EMBL" id="KZ308358">
    <property type="protein sequence ID" value="KAG8228073.1"/>
    <property type="molecule type" value="Genomic_DNA"/>
</dbReference>
<proteinExistence type="inferred from homology"/>